<reference evidence="1" key="1">
    <citation type="submission" date="2021-05" db="EMBL/GenBank/DDBJ databases">
        <authorList>
            <person name="Scholz U."/>
            <person name="Mascher M."/>
            <person name="Fiebig A."/>
        </authorList>
    </citation>
    <scope>NUCLEOTIDE SEQUENCE [LARGE SCALE GENOMIC DNA]</scope>
</reference>
<keyword evidence="2" id="KW-1185">Reference proteome</keyword>
<dbReference type="EnsemblPlants" id="AVESA.00010b.r2.1AG0019780.1">
    <property type="protein sequence ID" value="AVESA.00010b.r2.1AG0019780.1.CDS"/>
    <property type="gene ID" value="AVESA.00010b.r2.1AG0019780"/>
</dbReference>
<dbReference type="Proteomes" id="UP001732700">
    <property type="component" value="Chromosome 1A"/>
</dbReference>
<reference evidence="1" key="2">
    <citation type="submission" date="2025-09" db="UniProtKB">
        <authorList>
            <consortium name="EnsemblPlants"/>
        </authorList>
    </citation>
    <scope>IDENTIFICATION</scope>
</reference>
<proteinExistence type="predicted"/>
<organism evidence="1 2">
    <name type="scientific">Avena sativa</name>
    <name type="common">Oat</name>
    <dbReference type="NCBI Taxonomy" id="4498"/>
    <lineage>
        <taxon>Eukaryota</taxon>
        <taxon>Viridiplantae</taxon>
        <taxon>Streptophyta</taxon>
        <taxon>Embryophyta</taxon>
        <taxon>Tracheophyta</taxon>
        <taxon>Spermatophyta</taxon>
        <taxon>Magnoliopsida</taxon>
        <taxon>Liliopsida</taxon>
        <taxon>Poales</taxon>
        <taxon>Poaceae</taxon>
        <taxon>BOP clade</taxon>
        <taxon>Pooideae</taxon>
        <taxon>Poodae</taxon>
        <taxon>Poeae</taxon>
        <taxon>Poeae Chloroplast Group 1 (Aveneae type)</taxon>
        <taxon>Aveninae</taxon>
        <taxon>Avena</taxon>
    </lineage>
</organism>
<protein>
    <submittedName>
        <fullName evidence="1">Uncharacterized protein</fullName>
    </submittedName>
</protein>
<evidence type="ECO:0000313" key="1">
    <source>
        <dbReference type="EnsemblPlants" id="AVESA.00010b.r2.1AG0019780.1.CDS"/>
    </source>
</evidence>
<name>A0ACD5TAJ2_AVESA</name>
<sequence>MESQASVVGSQSGYCRWTLSLMPLSFAFRRSNAVALASHKEHPRSNAAQIYANPCPPCLHVHTKPSFFFLIITSGNQPGHLRRRGSMGQVVAKAKQGAEQATQKTDKDGKVVSKPSEAKELINFMGKNYESKVQPAKTFDEFYHAIYELIENSHVIPMPFRIKRASVRINRMFCEERGQLQYKMPSKKKLEEAYKAVHPSGTANLSKNDFMKITEAIITVDSFTFGKAALDVLVVLFGAPVCAILAKRIVPGLKSFSDDIVIPLATSGAVVYLAKTNKL</sequence>
<evidence type="ECO:0000313" key="2">
    <source>
        <dbReference type="Proteomes" id="UP001732700"/>
    </source>
</evidence>
<accession>A0ACD5TAJ2</accession>